<dbReference type="PROSITE" id="PS50002">
    <property type="entry name" value="SH3"/>
    <property type="match status" value="1"/>
</dbReference>
<proteinExistence type="predicted"/>
<dbReference type="SUPFAM" id="SSF50044">
    <property type="entry name" value="SH3-domain"/>
    <property type="match status" value="1"/>
</dbReference>
<evidence type="ECO:0000313" key="3">
    <source>
        <dbReference type="EMBL" id="KAA1252432.1"/>
    </source>
</evidence>
<feature type="domain" description="SH3" evidence="2">
    <location>
        <begin position="4"/>
        <end position="68"/>
    </location>
</feature>
<evidence type="ECO:0000313" key="4">
    <source>
        <dbReference type="Proteomes" id="UP000323225"/>
    </source>
</evidence>
<dbReference type="EMBL" id="VUAA01000079">
    <property type="protein sequence ID" value="KAA1252432.1"/>
    <property type="molecule type" value="Genomic_DNA"/>
</dbReference>
<dbReference type="Proteomes" id="UP000323225">
    <property type="component" value="Unassembled WGS sequence"/>
</dbReference>
<dbReference type="AlphaFoldDB" id="A0A5B1BWT9"/>
<accession>A0A5B1BWT9</accession>
<name>A0A5B1BWT9_VIBCL</name>
<evidence type="ECO:0000259" key="2">
    <source>
        <dbReference type="PROSITE" id="PS50002"/>
    </source>
</evidence>
<comment type="caution">
    <text evidence="3">The sequence shown here is derived from an EMBL/GenBank/DDBJ whole genome shotgun (WGS) entry which is preliminary data.</text>
</comment>
<sequence>MEQGETMKYKVVKEYFDAPENPIRIEKGEILQFVEESNPEGDWANWVYCKGINKEGWVPKQILEIEGDKVVVLKDYFAREHTLVIGDNVVAGYELNGWIWCEKESMPNVYAWAPMNHLAKE</sequence>
<evidence type="ECO:0000256" key="1">
    <source>
        <dbReference type="ARBA" id="ARBA00022443"/>
    </source>
</evidence>
<organism evidence="3 4">
    <name type="scientific">Vibrio cholerae</name>
    <dbReference type="NCBI Taxonomy" id="666"/>
    <lineage>
        <taxon>Bacteria</taxon>
        <taxon>Pseudomonadati</taxon>
        <taxon>Pseudomonadota</taxon>
        <taxon>Gammaproteobacteria</taxon>
        <taxon>Vibrionales</taxon>
        <taxon>Vibrionaceae</taxon>
        <taxon>Vibrio</taxon>
    </lineage>
</organism>
<dbReference type="InterPro" id="IPR001452">
    <property type="entry name" value="SH3_domain"/>
</dbReference>
<dbReference type="PIRSF" id="PIRSF034961">
    <property type="entry name" value="UCP034961_SH3_2"/>
    <property type="match status" value="1"/>
</dbReference>
<reference evidence="3 4" key="1">
    <citation type="submission" date="2019-09" db="EMBL/GenBank/DDBJ databases">
        <authorList>
            <person name="Kritzky A."/>
            <person name="Schelkanova E.Y."/>
            <person name="Alkhova Z.V."/>
            <person name="Smirnova N.I."/>
        </authorList>
    </citation>
    <scope>NUCLEOTIDE SEQUENCE [LARGE SCALE GENOMIC DNA]</scope>
    <source>
        <strain evidence="3 4">M1526</strain>
    </source>
</reference>
<dbReference type="Gene3D" id="2.30.30.40">
    <property type="entry name" value="SH3 Domains"/>
    <property type="match status" value="1"/>
</dbReference>
<dbReference type="RefSeq" id="WP_000434800.1">
    <property type="nucleotide sequence ID" value="NZ_CP013302.1"/>
</dbReference>
<protein>
    <recommendedName>
        <fullName evidence="2">SH3 domain-containing protein</fullName>
    </recommendedName>
</protein>
<dbReference type="InterPro" id="IPR014593">
    <property type="entry name" value="UCP034961_SH3_2"/>
</dbReference>
<gene>
    <name evidence="3" type="ORF">F0M16_23015</name>
</gene>
<keyword evidence="1" id="KW-0728">SH3 domain</keyword>
<dbReference type="Pfam" id="PF07653">
    <property type="entry name" value="SH3_2"/>
    <property type="match status" value="1"/>
</dbReference>
<dbReference type="InterPro" id="IPR036028">
    <property type="entry name" value="SH3-like_dom_sf"/>
</dbReference>